<dbReference type="SUPFAM" id="SSF53901">
    <property type="entry name" value="Thiolase-like"/>
    <property type="match status" value="1"/>
</dbReference>
<dbReference type="EMBL" id="BOVK01000001">
    <property type="protein sequence ID" value="GIQ67177.1"/>
    <property type="molecule type" value="Genomic_DNA"/>
</dbReference>
<keyword evidence="16" id="KW-1185">Reference proteome</keyword>
<keyword evidence="5" id="KW-0597">Phosphoprotein</keyword>
<dbReference type="PROSITE" id="PS00455">
    <property type="entry name" value="AMP_BINDING"/>
    <property type="match status" value="1"/>
</dbReference>
<dbReference type="InterPro" id="IPR020807">
    <property type="entry name" value="PKS_DH"/>
</dbReference>
<keyword evidence="9" id="KW-0443">Lipid metabolism</keyword>
<keyword evidence="11" id="KW-0812">Transmembrane</keyword>
<dbReference type="Gene3D" id="3.40.50.720">
    <property type="entry name" value="NAD(P)-binding Rossmann-like Domain"/>
    <property type="match status" value="1"/>
</dbReference>
<keyword evidence="6" id="KW-0808">Transferase</keyword>
<evidence type="ECO:0000313" key="16">
    <source>
        <dbReference type="Proteomes" id="UP000677918"/>
    </source>
</evidence>
<keyword evidence="11" id="KW-1133">Transmembrane helix</keyword>
<dbReference type="GO" id="GO:0005886">
    <property type="term" value="C:plasma membrane"/>
    <property type="evidence" value="ECO:0007669"/>
    <property type="project" value="TreeGrafter"/>
</dbReference>
<name>A0A8J4M0U8_9BACL</name>
<dbReference type="Gene3D" id="3.40.50.12780">
    <property type="entry name" value="N-terminal domain of ligase-like"/>
    <property type="match status" value="1"/>
</dbReference>
<dbReference type="SUPFAM" id="SSF55048">
    <property type="entry name" value="Probable ACP-binding domain of malonyl-CoA ACP transacylase"/>
    <property type="match status" value="1"/>
</dbReference>
<dbReference type="Pfam" id="PF08659">
    <property type="entry name" value="KR"/>
    <property type="match status" value="1"/>
</dbReference>
<comment type="pathway">
    <text evidence="2">Antibiotic biosynthesis; bacillaene biosynthesis.</text>
</comment>
<gene>
    <name evidence="15" type="ORF">XYCOK13_00010</name>
</gene>
<dbReference type="Gene3D" id="3.30.70.3290">
    <property type="match status" value="1"/>
</dbReference>
<dbReference type="InterPro" id="IPR000873">
    <property type="entry name" value="AMP-dep_synth/lig_dom"/>
</dbReference>
<dbReference type="GO" id="GO:0031177">
    <property type="term" value="F:phosphopantetheine binding"/>
    <property type="evidence" value="ECO:0007669"/>
    <property type="project" value="InterPro"/>
</dbReference>
<feature type="region of interest" description="N-terminal hotdog fold" evidence="10">
    <location>
        <begin position="1563"/>
        <end position="1691"/>
    </location>
</feature>
<feature type="transmembrane region" description="Helical" evidence="11">
    <location>
        <begin position="65"/>
        <end position="93"/>
    </location>
</feature>
<dbReference type="PANTHER" id="PTHR43775:SF37">
    <property type="entry name" value="SI:DKEY-61P9.11"/>
    <property type="match status" value="1"/>
</dbReference>
<evidence type="ECO:0000256" key="4">
    <source>
        <dbReference type="ARBA" id="ARBA00022450"/>
    </source>
</evidence>
<dbReference type="InterPro" id="IPR045851">
    <property type="entry name" value="AMP-bd_C_sf"/>
</dbReference>
<dbReference type="InterPro" id="IPR020845">
    <property type="entry name" value="AMP-binding_CS"/>
</dbReference>
<keyword evidence="11" id="KW-0472">Membrane</keyword>
<evidence type="ECO:0000256" key="7">
    <source>
        <dbReference type="ARBA" id="ARBA00022737"/>
    </source>
</evidence>
<dbReference type="Gene3D" id="3.40.366.10">
    <property type="entry name" value="Malonyl-Coenzyme A Acyl Carrier Protein, domain 2"/>
    <property type="match status" value="1"/>
</dbReference>
<dbReference type="InterPro" id="IPR020841">
    <property type="entry name" value="PKS_Beta-ketoAc_synthase_dom"/>
</dbReference>
<dbReference type="SUPFAM" id="SSF56801">
    <property type="entry name" value="Acetyl-CoA synthetase-like"/>
    <property type="match status" value="1"/>
</dbReference>
<evidence type="ECO:0000259" key="13">
    <source>
        <dbReference type="PROSITE" id="PS52004"/>
    </source>
</evidence>
<dbReference type="SUPFAM" id="SSF52151">
    <property type="entry name" value="FabD/lysophospholipase-like"/>
    <property type="match status" value="1"/>
</dbReference>
<dbReference type="InterPro" id="IPR016039">
    <property type="entry name" value="Thiolase-like"/>
</dbReference>
<feature type="region of interest" description="C-terminal hotdog fold" evidence="10">
    <location>
        <begin position="1704"/>
        <end position="1845"/>
    </location>
</feature>
<dbReference type="SMART" id="SM00823">
    <property type="entry name" value="PKS_PP"/>
    <property type="match status" value="2"/>
</dbReference>
<dbReference type="InterPro" id="IPR020806">
    <property type="entry name" value="PKS_PP-bd"/>
</dbReference>
<dbReference type="SMART" id="SM01294">
    <property type="entry name" value="PKS_PP_betabranch"/>
    <property type="match status" value="1"/>
</dbReference>
<dbReference type="Gene3D" id="3.40.47.10">
    <property type="match status" value="1"/>
</dbReference>
<dbReference type="InterPro" id="IPR014030">
    <property type="entry name" value="Ketoacyl_synth_N"/>
</dbReference>
<reference evidence="15" key="1">
    <citation type="submission" date="2021-04" db="EMBL/GenBank/DDBJ databases">
        <title>Draft genome sequence of Xylanibacillus composti strain K13.</title>
        <authorList>
            <person name="Uke A."/>
            <person name="Chhe C."/>
            <person name="Baramee S."/>
            <person name="Kosugi A."/>
        </authorList>
    </citation>
    <scope>NUCLEOTIDE SEQUENCE</scope>
    <source>
        <strain evidence="15">K13</strain>
    </source>
</reference>
<evidence type="ECO:0000259" key="12">
    <source>
        <dbReference type="PROSITE" id="PS50075"/>
    </source>
</evidence>
<dbReference type="InterPro" id="IPR040097">
    <property type="entry name" value="FAAL/FAAC"/>
</dbReference>
<dbReference type="PROSITE" id="PS50075">
    <property type="entry name" value="CARRIER"/>
    <property type="match status" value="2"/>
</dbReference>
<dbReference type="Pfam" id="PF00109">
    <property type="entry name" value="ketoacyl-synt"/>
    <property type="match status" value="1"/>
</dbReference>
<feature type="active site" description="Proton donor; for dehydratase activity" evidence="10">
    <location>
        <position position="1762"/>
    </location>
</feature>
<dbReference type="PROSITE" id="PS00606">
    <property type="entry name" value="KS3_1"/>
    <property type="match status" value="1"/>
</dbReference>
<evidence type="ECO:0000256" key="5">
    <source>
        <dbReference type="ARBA" id="ARBA00022553"/>
    </source>
</evidence>
<dbReference type="SMART" id="SM00827">
    <property type="entry name" value="PKS_AT"/>
    <property type="match status" value="1"/>
</dbReference>
<dbReference type="UniPathway" id="UPA01003"/>
<dbReference type="Pfam" id="PF23024">
    <property type="entry name" value="AMP-dom_DIP2-like"/>
    <property type="match status" value="1"/>
</dbReference>
<dbReference type="GO" id="GO:0004315">
    <property type="term" value="F:3-oxoacyl-[acyl-carrier-protein] synthase activity"/>
    <property type="evidence" value="ECO:0007669"/>
    <property type="project" value="InterPro"/>
</dbReference>
<dbReference type="InterPro" id="IPR025110">
    <property type="entry name" value="AMP-bd_C"/>
</dbReference>
<evidence type="ECO:0000256" key="9">
    <source>
        <dbReference type="ARBA" id="ARBA00023098"/>
    </source>
</evidence>
<evidence type="ECO:0000313" key="15">
    <source>
        <dbReference type="EMBL" id="GIQ67177.1"/>
    </source>
</evidence>
<dbReference type="InterPro" id="IPR018201">
    <property type="entry name" value="Ketoacyl_synth_AS"/>
</dbReference>
<dbReference type="Pfam" id="PF21089">
    <property type="entry name" value="PKS_DH_N"/>
    <property type="match status" value="1"/>
</dbReference>
<dbReference type="InterPro" id="IPR050091">
    <property type="entry name" value="PKS_NRPS_Biosynth_Enz"/>
</dbReference>
<dbReference type="InterPro" id="IPR042104">
    <property type="entry name" value="PKS_dehydratase_sf"/>
</dbReference>
<feature type="domain" description="Ketosynthase family 3 (KS3)" evidence="13">
    <location>
        <begin position="677"/>
        <end position="1098"/>
    </location>
</feature>
<feature type="active site" description="Proton acceptor; for dehydratase activity" evidence="10">
    <location>
        <position position="1595"/>
    </location>
</feature>
<evidence type="ECO:0000256" key="8">
    <source>
        <dbReference type="ARBA" id="ARBA00022832"/>
    </source>
</evidence>
<dbReference type="InterPro" id="IPR009081">
    <property type="entry name" value="PP-bd_ACP"/>
</dbReference>
<dbReference type="InterPro" id="IPR014043">
    <property type="entry name" value="Acyl_transferase_dom"/>
</dbReference>
<dbReference type="SUPFAM" id="SSF47336">
    <property type="entry name" value="ACP-like"/>
    <property type="match status" value="2"/>
</dbReference>
<dbReference type="SMART" id="SM00822">
    <property type="entry name" value="PKS_KR"/>
    <property type="match status" value="1"/>
</dbReference>
<dbReference type="GO" id="GO:0005737">
    <property type="term" value="C:cytoplasm"/>
    <property type="evidence" value="ECO:0007669"/>
    <property type="project" value="TreeGrafter"/>
</dbReference>
<evidence type="ECO:0000256" key="1">
    <source>
        <dbReference type="ARBA" id="ARBA00003299"/>
    </source>
</evidence>
<dbReference type="Gene3D" id="3.30.300.30">
    <property type="match status" value="1"/>
</dbReference>
<evidence type="ECO:0000256" key="6">
    <source>
        <dbReference type="ARBA" id="ARBA00022679"/>
    </source>
</evidence>
<feature type="domain" description="Carrier" evidence="12">
    <location>
        <begin position="2354"/>
        <end position="2434"/>
    </location>
</feature>
<dbReference type="Pfam" id="PF14765">
    <property type="entry name" value="PS-DH"/>
    <property type="match status" value="1"/>
</dbReference>
<evidence type="ECO:0008006" key="17">
    <source>
        <dbReference type="Google" id="ProtNLM"/>
    </source>
</evidence>
<dbReference type="RefSeq" id="WP_213409789.1">
    <property type="nucleotide sequence ID" value="NZ_BOVK01000001.1"/>
</dbReference>
<feature type="domain" description="Carrier" evidence="12">
    <location>
        <begin position="593"/>
        <end position="667"/>
    </location>
</feature>
<dbReference type="Gene3D" id="3.10.129.110">
    <property type="entry name" value="Polyketide synthase dehydratase"/>
    <property type="match status" value="1"/>
</dbReference>
<feature type="domain" description="PKS/mFAS DH" evidence="14">
    <location>
        <begin position="1563"/>
        <end position="1845"/>
    </location>
</feature>
<keyword evidence="4" id="KW-0596">Phosphopantetheine</keyword>
<sequence length="2460" mass="269885">MNIGRDYRMSSLLDRWAETQPNKRALVFLENGSDESESLTYAELRTRARAAALQLRERRLTGERVLLLFPSGIDYVVSFLACMYAGVIAIPVYPPRNNYHAERVAIIARDSGARTALAPDHLRQDIHARISRFADISVQVMALEDFDLTGPGWTNEEVAADDVSYLQYTSGSTGNPKGVMVRHQDPIRNCEIVAPFGLHEGIVIVSWLPLFHDLGLVKGILYPLILGGTAVFMPPIAFVDKPIRWLQALDRYKGEFSCAPNFAYDLCVRKVSEEEAKQLDLSSWSVALNGAEPISIDTMRAFVNKFRASSFAENAWVGGYGMAESTLFATFGKNDQATRVLYLDRPALELDHVVIRDEHAGNVQAFVSCGYLLDDPQIRIVDPKSGKACPPDRIGEIWIAGSCVCPGYWNRPDATAETFGIELLDEPGVRYLRSGDLGFIHEGELYMTGRLKDMIIIRGANHYPQDIERTAASVSDELRQGGWGIAFDVTDGGEQKLIVVQEVERTARKRIDVGKTGRAMAQAISECHGIDLDTVVFVPPGKVPKTSSGKLQRRACKKMFEQGELEEIGRWQRPAAAAAGARPHAEQKAIAPGEMVDWMRNLLAAWTGIPLAEMSPNQSFSSLGLGSVQVVEMIAEIGHAFDLSLPPSLAFEYPTISSLAEYLSGSVKELASDGGEFEPVAIIGLDCRFPDAEDPRQFWELLMENREAVREVSEQRRERTGYKAEAHAPFRWGGFLENIDLFDAALFNITPREAASMDPQQRLLLETAWRALESAYIAPDRLSGSSTGVFVGISTHDYFRLQHEAGGHGDPYAGTGNAFSIAANRISYVFGLQGPSMAIDTACSSSLVAVHQACRSLASGECSLALAGGVNLVLSSDYGEIFTQAGMLSPTGKCHTFDEAADGYVRGEGVGIIVLKRLSDAIRDQDQVLAVIRGSAVNQDGYSNGLTAPNGLSQQRVVGSALKRAGIEGSTIGYVETHGTGTPLGDPIEVRSLQAVLDRDTNGEPAPCWLGAVKTNIGHLESSAGIAGLIKAVLVLQNGVIPGNFHFNKLNPQIDLAESRLRIPDEAVPWPVPEHHPRRAGVSSFGFGGTNAHVIVEQYVPDPAEARDAAQLSDPGRGYLLALSAQSEASLLELANQYAACIEQPDANRRLYALCRTANQSRAQLPERLAVAGESAGEILHALIQAANDDGKKGGTIRGRANPSPKTAFLFTGQGSQYAGMGRRLYASESVFRSVIDRCDEVLTPILEVSLRAIMFGERTELLQETQYAQPAIVALEIALAEQWRYWGIEPAYAVGHSVGEYAAAYVAGLMDMETVLRLVAMRGRLMDSVEEAGRMISVNCGESEAREILANYWGQLDLAAVNAPDQVVLSGSVDLVQRVVSLLRAHGLDVAELQVNRAFHSRHMDPILDPFLQECRRFQFGSPSVKLISTGGSANRSLADASYWADQIRLPVRFADAVDKLKEEGANLFLELGPTAVLAGLGRRSLPGGRWVTSLRRDTDDCVQLKRAAAEVFVHGAQVHFKRMDEDVVVPRAALPAYPFDRKAYWFEQRAKTRADVAGKQTSFCGWRIDVAAADWIVFETHLSGPSNRHLLDHQVGGRSIMPAAGSISLAIDAAIEAQIVPEGAAVRLDNFSFYRPMDLTDRTMRIQTILRRADKNKQLWQIEIMGRRDEHRDWEAYASGTLEPVQALEQRTDMLELSGYVRQEADAAAFYARWATRDMSYAGKFRAIASLEQSGKQASAWLDVPDDGEYAGLLHAIVMDAAFQTLGQLLLDHDDRNRVPLPAGIGSLTVHKWLTGRMHVTTSLQEVSESGAIADLWIRTESGELAAQATGLQTIWANAKDAAAMEQKKDVPCWVPVWTEMEQSPVNSAVVQEAAGSGSVWIFYPPEAEQLKRAIAQQYSKDACRTFPLDKKTLQLSEDEWAERIADEANAVQKIYYLGGVLTGKPDIDPSLMLKHGEEAGVIGMFRLVKALARLGADQRRVVFKLVTSGVYGVLPPDNLHPHSAAISGFVRTAQREFPDWQFELTDIGLPESEEAVASLVHPLVKQRHSYPVAELALRYGKFYQRVLRELPPPAKLDQSPFKEKGTYLIIGGASGIGLELARKLAKEVQAGLALVGRSPYNDQHRALIRELEALGGKALYIEADASEPEQIRNAVANTKSRYGQLNGVIHSAVMLQDRAIAHMQEEEMRSVLAPKTVGSMNLYSAVRDESLDFLLFFSSAQSFIGNAGQANYAAACTAQDALAEWMDKRADYPIKSINWGYWGQVGVASDDYYKQRLAKQGIGSISIEEGMRVIEQALVLPARQLVAIRADERVLAEMDAERSEPAEKPAHSIALTPAEQLVHMEPGLMQEAIADGLRSMVSEVMRLKLDEPWARKQQWEQVKLSALGLDSLMAMELRSRIRAWVGADIPAHQFIGGGLVKDVLQLIRQRVLLLSLSAAERDDEVRSADGDMEELVI</sequence>
<dbReference type="Pfam" id="PF00698">
    <property type="entry name" value="Acyl_transf_1"/>
    <property type="match status" value="1"/>
</dbReference>
<dbReference type="FunFam" id="3.40.47.10:FF:000019">
    <property type="entry name" value="Polyketide synthase type I"/>
    <property type="match status" value="1"/>
</dbReference>
<evidence type="ECO:0000256" key="3">
    <source>
        <dbReference type="ARBA" id="ARBA00006432"/>
    </source>
</evidence>
<dbReference type="InterPro" id="IPR049552">
    <property type="entry name" value="PKS_DH_N"/>
</dbReference>
<dbReference type="PROSITE" id="PS52019">
    <property type="entry name" value="PKS_MFAS_DH"/>
    <property type="match status" value="1"/>
</dbReference>
<dbReference type="InterPro" id="IPR057326">
    <property type="entry name" value="KR_dom"/>
</dbReference>
<dbReference type="Gene3D" id="1.10.1200.10">
    <property type="entry name" value="ACP-like"/>
    <property type="match status" value="2"/>
</dbReference>
<dbReference type="Pfam" id="PF00550">
    <property type="entry name" value="PP-binding"/>
    <property type="match status" value="2"/>
</dbReference>
<dbReference type="CDD" id="cd00833">
    <property type="entry name" value="PKS"/>
    <property type="match status" value="1"/>
</dbReference>
<dbReference type="Pfam" id="PF02801">
    <property type="entry name" value="Ketoacyl-synt_C"/>
    <property type="match status" value="1"/>
</dbReference>
<dbReference type="SMART" id="SM00826">
    <property type="entry name" value="PKS_DH"/>
    <property type="match status" value="1"/>
</dbReference>
<dbReference type="Proteomes" id="UP000677918">
    <property type="component" value="Unassembled WGS sequence"/>
</dbReference>
<dbReference type="InterPro" id="IPR006162">
    <property type="entry name" value="Ppantetheine_attach_site"/>
</dbReference>
<dbReference type="InterPro" id="IPR036291">
    <property type="entry name" value="NAD(P)-bd_dom_sf"/>
</dbReference>
<evidence type="ECO:0000256" key="11">
    <source>
        <dbReference type="SAM" id="Phobius"/>
    </source>
</evidence>
<dbReference type="SMART" id="SM00825">
    <property type="entry name" value="PKS_KS"/>
    <property type="match status" value="1"/>
</dbReference>
<dbReference type="GO" id="GO:0004312">
    <property type="term" value="F:fatty acid synthase activity"/>
    <property type="evidence" value="ECO:0007669"/>
    <property type="project" value="TreeGrafter"/>
</dbReference>
<dbReference type="SUPFAM" id="SSF51735">
    <property type="entry name" value="NAD(P)-binding Rossmann-fold domains"/>
    <property type="match status" value="2"/>
</dbReference>
<evidence type="ECO:0000256" key="2">
    <source>
        <dbReference type="ARBA" id="ARBA00004789"/>
    </source>
</evidence>
<dbReference type="InterPro" id="IPR016036">
    <property type="entry name" value="Malonyl_transacylase_ACP-bd"/>
</dbReference>
<evidence type="ECO:0000256" key="10">
    <source>
        <dbReference type="PROSITE-ProRule" id="PRU01363"/>
    </source>
</evidence>
<evidence type="ECO:0000259" key="14">
    <source>
        <dbReference type="PROSITE" id="PS52019"/>
    </source>
</evidence>
<comment type="function">
    <text evidence="1">Involved in some intermediate steps for the synthesis of the antibiotic polyketide bacillaene which is involved in secondary metabolism.</text>
</comment>
<dbReference type="InterPro" id="IPR001227">
    <property type="entry name" value="Ac_transferase_dom_sf"/>
</dbReference>
<dbReference type="InterPro" id="IPR036736">
    <property type="entry name" value="ACP-like_sf"/>
</dbReference>
<dbReference type="GO" id="GO:0006633">
    <property type="term" value="P:fatty acid biosynthetic process"/>
    <property type="evidence" value="ECO:0007669"/>
    <property type="project" value="InterPro"/>
</dbReference>
<dbReference type="CDD" id="cd05931">
    <property type="entry name" value="FAAL"/>
    <property type="match status" value="1"/>
</dbReference>
<protein>
    <recommendedName>
        <fullName evidence="17">Acyl transferase domain-containing protein</fullName>
    </recommendedName>
</protein>
<dbReference type="InterPro" id="IPR049551">
    <property type="entry name" value="PKS_DH_C"/>
</dbReference>
<dbReference type="Pfam" id="PF00501">
    <property type="entry name" value="AMP-binding"/>
    <property type="match status" value="1"/>
</dbReference>
<dbReference type="InterPro" id="IPR042099">
    <property type="entry name" value="ANL_N_sf"/>
</dbReference>
<dbReference type="PANTHER" id="PTHR43775">
    <property type="entry name" value="FATTY ACID SYNTHASE"/>
    <property type="match status" value="1"/>
</dbReference>
<dbReference type="PROSITE" id="PS52004">
    <property type="entry name" value="KS3_2"/>
    <property type="match status" value="1"/>
</dbReference>
<dbReference type="Pfam" id="PF16197">
    <property type="entry name" value="KAsynt_C_assoc"/>
    <property type="match status" value="1"/>
</dbReference>
<dbReference type="PROSITE" id="PS00012">
    <property type="entry name" value="PHOSPHOPANTETHEINE"/>
    <property type="match status" value="1"/>
</dbReference>
<comment type="similarity">
    <text evidence="3">Belongs to the ATP-dependent AMP-binding enzyme family.</text>
</comment>
<comment type="caution">
    <text evidence="15">The sequence shown here is derived from an EMBL/GenBank/DDBJ whole genome shotgun (WGS) entry which is preliminary data.</text>
</comment>
<dbReference type="InterPro" id="IPR049900">
    <property type="entry name" value="PKS_mFAS_DH"/>
</dbReference>
<proteinExistence type="inferred from homology"/>
<keyword evidence="8" id="KW-0276">Fatty acid metabolism</keyword>
<dbReference type="GO" id="GO:0071770">
    <property type="term" value="P:DIM/DIP cell wall layer assembly"/>
    <property type="evidence" value="ECO:0007669"/>
    <property type="project" value="TreeGrafter"/>
</dbReference>
<dbReference type="InterPro" id="IPR032821">
    <property type="entry name" value="PKS_assoc"/>
</dbReference>
<dbReference type="InterPro" id="IPR016035">
    <property type="entry name" value="Acyl_Trfase/lysoPLipase"/>
</dbReference>
<organism evidence="15 16">
    <name type="scientific">Xylanibacillus composti</name>
    <dbReference type="NCBI Taxonomy" id="1572762"/>
    <lineage>
        <taxon>Bacteria</taxon>
        <taxon>Bacillati</taxon>
        <taxon>Bacillota</taxon>
        <taxon>Bacilli</taxon>
        <taxon>Bacillales</taxon>
        <taxon>Paenibacillaceae</taxon>
        <taxon>Xylanibacillus</taxon>
    </lineage>
</organism>
<accession>A0A8J4M0U8</accession>
<dbReference type="InterPro" id="IPR013968">
    <property type="entry name" value="PKS_KR"/>
</dbReference>
<dbReference type="InterPro" id="IPR014031">
    <property type="entry name" value="Ketoacyl_synth_C"/>
</dbReference>
<dbReference type="CDD" id="cd08953">
    <property type="entry name" value="KR_2_SDR_x"/>
    <property type="match status" value="1"/>
</dbReference>
<dbReference type="FunFam" id="3.40.50.12780:FF:000013">
    <property type="entry name" value="Long-chain-fatty-acid--AMP ligase FadD32"/>
    <property type="match status" value="1"/>
</dbReference>
<keyword evidence="7" id="KW-0677">Repeat</keyword>